<protein>
    <submittedName>
        <fullName evidence="3">Uncharacterized protein</fullName>
    </submittedName>
</protein>
<dbReference type="WBParaSite" id="ACRNAN_scaffold12545.g16247.t1">
    <property type="protein sequence ID" value="ACRNAN_scaffold12545.g16247.t1"/>
    <property type="gene ID" value="ACRNAN_scaffold12545.g16247"/>
</dbReference>
<proteinExistence type="predicted"/>
<keyword evidence="1" id="KW-0812">Transmembrane</keyword>
<reference evidence="3" key="1">
    <citation type="submission" date="2022-11" db="UniProtKB">
        <authorList>
            <consortium name="WormBaseParasite"/>
        </authorList>
    </citation>
    <scope>IDENTIFICATION</scope>
</reference>
<organism evidence="2 3">
    <name type="scientific">Acrobeloides nanus</name>
    <dbReference type="NCBI Taxonomy" id="290746"/>
    <lineage>
        <taxon>Eukaryota</taxon>
        <taxon>Metazoa</taxon>
        <taxon>Ecdysozoa</taxon>
        <taxon>Nematoda</taxon>
        <taxon>Chromadorea</taxon>
        <taxon>Rhabditida</taxon>
        <taxon>Tylenchina</taxon>
        <taxon>Cephalobomorpha</taxon>
        <taxon>Cephaloboidea</taxon>
        <taxon>Cephalobidae</taxon>
        <taxon>Acrobeloides</taxon>
    </lineage>
</organism>
<dbReference type="Proteomes" id="UP000887540">
    <property type="component" value="Unplaced"/>
</dbReference>
<keyword evidence="1" id="KW-0472">Membrane</keyword>
<evidence type="ECO:0000256" key="1">
    <source>
        <dbReference type="SAM" id="Phobius"/>
    </source>
</evidence>
<keyword evidence="2" id="KW-1185">Reference proteome</keyword>
<sequence>MQLKNGGIPFHLLDSSSIRDTLSIMNTVETIRPFNYSDYRNGSTYVATAAGCSASNTALVNVYNVLLMIAKSSTVLFGFAVYIAMFLFSLILRKKKAVNN</sequence>
<accession>A0A914CPR8</accession>
<name>A0A914CPR8_9BILA</name>
<dbReference type="AlphaFoldDB" id="A0A914CPR8"/>
<evidence type="ECO:0000313" key="3">
    <source>
        <dbReference type="WBParaSite" id="ACRNAN_scaffold12545.g16247.t1"/>
    </source>
</evidence>
<keyword evidence="1" id="KW-1133">Transmembrane helix</keyword>
<feature type="transmembrane region" description="Helical" evidence="1">
    <location>
        <begin position="65"/>
        <end position="92"/>
    </location>
</feature>
<evidence type="ECO:0000313" key="2">
    <source>
        <dbReference type="Proteomes" id="UP000887540"/>
    </source>
</evidence>